<keyword evidence="1" id="KW-0963">Cytoplasm</keyword>
<organism evidence="9">
    <name type="scientific">mine drainage metagenome</name>
    <dbReference type="NCBI Taxonomy" id="410659"/>
    <lineage>
        <taxon>unclassified sequences</taxon>
        <taxon>metagenomes</taxon>
        <taxon>ecological metagenomes</taxon>
    </lineage>
</organism>
<dbReference type="AlphaFoldDB" id="T0YTZ3"/>
<dbReference type="PANTHER" id="PTHR43097">
    <property type="entry name" value="GLUTAMINE-TRNA LIGASE"/>
    <property type="match status" value="1"/>
</dbReference>
<dbReference type="GO" id="GO:0006418">
    <property type="term" value="P:tRNA aminoacylation for protein translation"/>
    <property type="evidence" value="ECO:0007669"/>
    <property type="project" value="InterPro"/>
</dbReference>
<dbReference type="InterPro" id="IPR020059">
    <property type="entry name" value="Glu/Gln-tRNA-synth_Ib_codon-bd"/>
</dbReference>
<evidence type="ECO:0000256" key="3">
    <source>
        <dbReference type="ARBA" id="ARBA00022741"/>
    </source>
</evidence>
<dbReference type="Pfam" id="PF03950">
    <property type="entry name" value="tRNA-synt_1c_C"/>
    <property type="match status" value="1"/>
</dbReference>
<name>T0YTZ3_9ZZZZ</name>
<dbReference type="Gene3D" id="2.40.240.10">
    <property type="entry name" value="Ribosomal Protein L25, Chain P"/>
    <property type="match status" value="1"/>
</dbReference>
<gene>
    <name evidence="9" type="ORF">B1A_17034</name>
</gene>
<evidence type="ECO:0000259" key="8">
    <source>
        <dbReference type="Pfam" id="PF03950"/>
    </source>
</evidence>
<reference evidence="9" key="2">
    <citation type="journal article" date="2014" name="ISME J.">
        <title>Microbial stratification in low pH oxic and suboxic macroscopic growths along an acid mine drainage.</title>
        <authorList>
            <person name="Mendez-Garcia C."/>
            <person name="Mesa V."/>
            <person name="Sprenger R.R."/>
            <person name="Richter M."/>
            <person name="Diez M.S."/>
            <person name="Solano J."/>
            <person name="Bargiela R."/>
            <person name="Golyshina O.V."/>
            <person name="Manteca A."/>
            <person name="Ramos J.L."/>
            <person name="Gallego J.R."/>
            <person name="Llorente I."/>
            <person name="Martins Dos Santos V.A."/>
            <person name="Jensen O.N."/>
            <person name="Pelaez A.I."/>
            <person name="Sanchez J."/>
            <person name="Ferrer M."/>
        </authorList>
    </citation>
    <scope>NUCLEOTIDE SEQUENCE</scope>
</reference>
<dbReference type="GO" id="GO:0043604">
    <property type="term" value="P:amide biosynthetic process"/>
    <property type="evidence" value="ECO:0007669"/>
    <property type="project" value="TreeGrafter"/>
</dbReference>
<dbReference type="InterPro" id="IPR020056">
    <property type="entry name" value="Rbsml_bL25/Gln-tRNA_synth_N"/>
</dbReference>
<dbReference type="InterPro" id="IPR014729">
    <property type="entry name" value="Rossmann-like_a/b/a_fold"/>
</dbReference>
<proteinExistence type="predicted"/>
<dbReference type="GO" id="GO:0005829">
    <property type="term" value="C:cytosol"/>
    <property type="evidence" value="ECO:0007669"/>
    <property type="project" value="TreeGrafter"/>
</dbReference>
<dbReference type="InterPro" id="IPR020058">
    <property type="entry name" value="Glu/Gln-tRNA-synth_Ib_cat-dom"/>
</dbReference>
<evidence type="ECO:0000256" key="1">
    <source>
        <dbReference type="ARBA" id="ARBA00022490"/>
    </source>
</evidence>
<sequence length="325" mass="38070">MVPVKKKSPVLIIKTDLKHPNPSVRDWIAFRIIQGKHPRIGEKYRFYPMMNFSVAIDDHELGLTHVIRGTDHISNTERQKYIFKYFEWVIPEYFHYGFISIPDSILKTSIIKKGINDGNYSGWDDTRLQTLCSMKKRGYTPETFRRYWIESGLRDVNAEFSWEIFNSINRQIVDANADRYFFVNLPKLIKVNGSPEVHSKIPRYQGKFERGYREYDICPNPEIFISNDDFNNLKDGETLRLKDLFNVKFNFGKFEYQGTEPTGDRLRIIHWCPPDSNDFKVERNNGGVDIGLIEPEATGKKGIFQLERYGFINKISDSSGIYLHN</sequence>
<dbReference type="Gene3D" id="3.40.50.620">
    <property type="entry name" value="HUPs"/>
    <property type="match status" value="1"/>
</dbReference>
<evidence type="ECO:0000256" key="2">
    <source>
        <dbReference type="ARBA" id="ARBA00022598"/>
    </source>
</evidence>
<dbReference type="GO" id="GO:0004812">
    <property type="term" value="F:aminoacyl-tRNA ligase activity"/>
    <property type="evidence" value="ECO:0007669"/>
    <property type="project" value="UniProtKB-KW"/>
</dbReference>
<keyword evidence="5" id="KW-0648">Protein biosynthesis</keyword>
<dbReference type="GO" id="GO:0005524">
    <property type="term" value="F:ATP binding"/>
    <property type="evidence" value="ECO:0007669"/>
    <property type="project" value="UniProtKB-KW"/>
</dbReference>
<dbReference type="SUPFAM" id="SSF52374">
    <property type="entry name" value="Nucleotidylyl transferase"/>
    <property type="match status" value="1"/>
</dbReference>
<dbReference type="Pfam" id="PF00749">
    <property type="entry name" value="tRNA-synt_1c"/>
    <property type="match status" value="1"/>
</dbReference>
<evidence type="ECO:0000256" key="5">
    <source>
        <dbReference type="ARBA" id="ARBA00022917"/>
    </source>
</evidence>
<dbReference type="SUPFAM" id="SSF50715">
    <property type="entry name" value="Ribosomal protein L25-like"/>
    <property type="match status" value="1"/>
</dbReference>
<reference evidence="9" key="1">
    <citation type="submission" date="2013-08" db="EMBL/GenBank/DDBJ databases">
        <authorList>
            <person name="Mendez C."/>
            <person name="Richter M."/>
            <person name="Ferrer M."/>
            <person name="Sanchez J."/>
        </authorList>
    </citation>
    <scope>NUCLEOTIDE SEQUENCE</scope>
</reference>
<dbReference type="EMBL" id="AUZX01012521">
    <property type="protein sequence ID" value="EQD39046.1"/>
    <property type="molecule type" value="Genomic_DNA"/>
</dbReference>
<feature type="domain" description="Glutamyl/glutaminyl-tRNA synthetase class Ib catalytic" evidence="7">
    <location>
        <begin position="8"/>
        <end position="171"/>
    </location>
</feature>
<keyword evidence="3" id="KW-0547">Nucleotide-binding</keyword>
<evidence type="ECO:0000256" key="4">
    <source>
        <dbReference type="ARBA" id="ARBA00022840"/>
    </source>
</evidence>
<protein>
    <submittedName>
        <fullName evidence="9">Glutamyl-tRNA synthetase</fullName>
    </submittedName>
</protein>
<keyword evidence="6 9" id="KW-0030">Aminoacyl-tRNA synthetase</keyword>
<dbReference type="InterPro" id="IPR050132">
    <property type="entry name" value="Gln/Glu-tRNA_Ligase"/>
</dbReference>
<keyword evidence="4" id="KW-0067">ATP-binding</keyword>
<dbReference type="PANTHER" id="PTHR43097:SF5">
    <property type="entry name" value="GLUTAMATE--TRNA LIGASE"/>
    <property type="match status" value="1"/>
</dbReference>
<dbReference type="InterPro" id="IPR011035">
    <property type="entry name" value="Ribosomal_bL25/Gln-tRNA_synth"/>
</dbReference>
<evidence type="ECO:0000313" key="9">
    <source>
        <dbReference type="EMBL" id="EQD39046.1"/>
    </source>
</evidence>
<evidence type="ECO:0000259" key="7">
    <source>
        <dbReference type="Pfam" id="PF00749"/>
    </source>
</evidence>
<keyword evidence="2" id="KW-0436">Ligase</keyword>
<comment type="caution">
    <text evidence="9">The sequence shown here is derived from an EMBL/GenBank/DDBJ whole genome shotgun (WGS) entry which is preliminary data.</text>
</comment>
<accession>T0YTZ3</accession>
<feature type="domain" description="Glutamyl/glutaminyl-tRNA synthetase class Ib anti-codon binding" evidence="8">
    <location>
        <begin position="177"/>
        <end position="250"/>
    </location>
</feature>
<evidence type="ECO:0000256" key="6">
    <source>
        <dbReference type="ARBA" id="ARBA00023146"/>
    </source>
</evidence>